<feature type="binding site" evidence="7">
    <location>
        <position position="80"/>
    </location>
    <ligand>
        <name>Fe cation</name>
        <dbReference type="ChEBI" id="CHEBI:24875"/>
        <label>1</label>
    </ligand>
</feature>
<keyword evidence="12" id="KW-1185">Reference proteome</keyword>
<dbReference type="InterPro" id="IPR051558">
    <property type="entry name" value="Metallophosphoesterase_PAP"/>
</dbReference>
<keyword evidence="6 7" id="KW-0408">Iron</keyword>
<evidence type="ECO:0000256" key="6">
    <source>
        <dbReference type="PIRNR" id="PIRNR000898"/>
    </source>
</evidence>
<evidence type="ECO:0000259" key="10">
    <source>
        <dbReference type="Pfam" id="PF00149"/>
    </source>
</evidence>
<keyword evidence="7" id="KW-0479">Metal-binding</keyword>
<protein>
    <recommendedName>
        <fullName evidence="3 6">Tartrate-resistant acid phosphatase type 5</fullName>
        <ecNumber evidence="2 6">3.1.3.2</ecNumber>
    </recommendedName>
</protein>
<dbReference type="InterPro" id="IPR029052">
    <property type="entry name" value="Metallo-depent_PP-like"/>
</dbReference>
<dbReference type="InterPro" id="IPR024927">
    <property type="entry name" value="Acid_PPase"/>
</dbReference>
<dbReference type="Pfam" id="PF00149">
    <property type="entry name" value="Metallophos"/>
    <property type="match status" value="1"/>
</dbReference>
<feature type="binding site" evidence="7">
    <location>
        <position position="119"/>
    </location>
    <ligand>
        <name>Fe cation</name>
        <dbReference type="ChEBI" id="CHEBI:24875"/>
        <label>2</label>
    </ligand>
</feature>
<keyword evidence="5 6" id="KW-0378">Hydrolase</keyword>
<accession>F6QX49</accession>
<name>F6QX49_CIOIN</name>
<evidence type="ECO:0000256" key="3">
    <source>
        <dbReference type="ARBA" id="ARBA00015822"/>
    </source>
</evidence>
<dbReference type="HOGENOM" id="CLU_043332_1_0_1"/>
<feature type="glycosylation site" description="N-linked (GlcNAc...) asparagine" evidence="9">
    <location>
        <position position="125"/>
    </location>
</feature>
<dbReference type="Ensembl" id="ENSCINT00000018091.3">
    <property type="protein sequence ID" value="ENSCINP00000018091.3"/>
    <property type="gene ID" value="ENSCING00000008891.3"/>
</dbReference>
<keyword evidence="8" id="KW-1015">Disulfide bond</keyword>
<dbReference type="GO" id="GO:0003993">
    <property type="term" value="F:acid phosphatase activity"/>
    <property type="evidence" value="ECO:0000318"/>
    <property type="project" value="GO_Central"/>
</dbReference>
<dbReference type="PANTHER" id="PTHR10161:SF14">
    <property type="entry name" value="TARTRATE-RESISTANT ACID PHOSPHATASE TYPE 5"/>
    <property type="match status" value="1"/>
</dbReference>
<feature type="disulfide bond" evidence="8">
    <location>
        <begin position="168"/>
        <end position="225"/>
    </location>
</feature>
<evidence type="ECO:0000256" key="8">
    <source>
        <dbReference type="PIRSR" id="PIRSR000898-2"/>
    </source>
</evidence>
<feature type="binding site" evidence="7">
    <location>
        <position position="211"/>
    </location>
    <ligand>
        <name>Fe cation</name>
        <dbReference type="ChEBI" id="CHEBI:24875"/>
        <label>2</label>
    </ligand>
</feature>
<evidence type="ECO:0000256" key="5">
    <source>
        <dbReference type="ARBA" id="ARBA00022801"/>
    </source>
</evidence>
<dbReference type="InterPro" id="IPR004843">
    <property type="entry name" value="Calcineurin-like_PHP"/>
</dbReference>
<feature type="binding site" evidence="7">
    <location>
        <position position="83"/>
    </location>
    <ligand>
        <name>Fe cation</name>
        <dbReference type="ChEBI" id="CHEBI:24875"/>
        <label>1</label>
    </ligand>
</feature>
<evidence type="ECO:0000256" key="2">
    <source>
        <dbReference type="ARBA" id="ARBA00012646"/>
    </source>
</evidence>
<dbReference type="OMA" id="KNKMIVT"/>
<dbReference type="STRING" id="7719.ENSCINP00000018091"/>
<feature type="binding site" evidence="7">
    <location>
        <position position="248"/>
    </location>
    <ligand>
        <name>Fe cation</name>
        <dbReference type="ChEBI" id="CHEBI:24875"/>
        <label>1</label>
    </ligand>
</feature>
<sequence length="330" mass="37348">FDINTAFTDIQSQVVILNVFKGPRSVVHESMADVLKLVVMGDWGGLPFYPYYSPFEIATAKQLMKVSVKDGYEAVLALGDNFYYDGVVNEFDSRFQNTFENVFNDDQFKSIPWYLVGGNHDHYGNITGQIEYSKHSHRWVFPNMWYKVQMLGNGFNVTIVMIDTVTLCGNTMQEGEQPNGDIDDATAQDQLSFIETTLKESEDSYVIVAGHFPVWSIAEHGPTQCLLEKLKPLLEKYKATTYMCGHDHNLQHIRETNSTVEYFVSGAVDVVDPSMKHKDSIPQDSLQFYWANILGLGGFATLDATKSEMVLRFHSATGSTLYKHSMLPRK</sequence>
<keyword evidence="4" id="KW-0732">Signal</keyword>
<dbReference type="CDD" id="cd07378">
    <property type="entry name" value="MPP_ACP5"/>
    <property type="match status" value="1"/>
</dbReference>
<feature type="binding site" evidence="7">
    <location>
        <position position="246"/>
    </location>
    <ligand>
        <name>Fe cation</name>
        <dbReference type="ChEBI" id="CHEBI:24875"/>
        <label>2</label>
    </ligand>
</feature>
<dbReference type="Proteomes" id="UP000008144">
    <property type="component" value="Unassembled WGS sequence"/>
</dbReference>
<dbReference type="Gene3D" id="3.60.21.10">
    <property type="match status" value="1"/>
</dbReference>
<comment type="catalytic activity">
    <reaction evidence="1 6">
        <text>a phosphate monoester + H2O = an alcohol + phosphate</text>
        <dbReference type="Rhea" id="RHEA:15017"/>
        <dbReference type="ChEBI" id="CHEBI:15377"/>
        <dbReference type="ChEBI" id="CHEBI:30879"/>
        <dbReference type="ChEBI" id="CHEBI:43474"/>
        <dbReference type="ChEBI" id="CHEBI:67140"/>
        <dbReference type="EC" id="3.1.3.2"/>
    </reaction>
</comment>
<dbReference type="GO" id="GO:0045453">
    <property type="term" value="P:bone resorption"/>
    <property type="evidence" value="ECO:0000318"/>
    <property type="project" value="GO_Central"/>
</dbReference>
<feature type="binding site" evidence="7">
    <location>
        <position position="80"/>
    </location>
    <ligand>
        <name>Fe cation</name>
        <dbReference type="ChEBI" id="CHEBI:24875"/>
        <label>2</label>
    </ligand>
</feature>
<dbReference type="PIRSF" id="PIRSF000898">
    <property type="entry name" value="Acid_Ptase_5"/>
    <property type="match status" value="1"/>
</dbReference>
<evidence type="ECO:0000256" key="4">
    <source>
        <dbReference type="ARBA" id="ARBA00022729"/>
    </source>
</evidence>
<feature type="domain" description="Calcineurin-like phosphoesterase" evidence="10">
    <location>
        <begin position="36"/>
        <end position="249"/>
    </location>
</feature>
<proteinExistence type="predicted"/>
<evidence type="ECO:0000256" key="7">
    <source>
        <dbReference type="PIRSR" id="PIRSR000898-1"/>
    </source>
</evidence>
<dbReference type="PANTHER" id="PTHR10161">
    <property type="entry name" value="TARTRATE-RESISTANT ACID PHOSPHATASE TYPE 5"/>
    <property type="match status" value="1"/>
</dbReference>
<feature type="binding site" evidence="7">
    <location>
        <position position="42"/>
    </location>
    <ligand>
        <name>Fe cation</name>
        <dbReference type="ChEBI" id="CHEBI:24875"/>
        <label>1</label>
    </ligand>
</feature>
<dbReference type="FunFam" id="3.60.21.10:FF:000062">
    <property type="entry name" value="Tartrate-resistant acid phosphatase type 5"/>
    <property type="match status" value="1"/>
</dbReference>
<reference evidence="11" key="3">
    <citation type="submission" date="2025-09" db="UniProtKB">
        <authorList>
            <consortium name="Ensembl"/>
        </authorList>
    </citation>
    <scope>IDENTIFICATION</scope>
</reference>
<dbReference type="EC" id="3.1.3.2" evidence="2 6"/>
<dbReference type="GO" id="GO:0008198">
    <property type="term" value="F:ferrous iron binding"/>
    <property type="evidence" value="ECO:0000318"/>
    <property type="project" value="GO_Central"/>
</dbReference>
<evidence type="ECO:0000256" key="9">
    <source>
        <dbReference type="PIRSR" id="PIRSR000898-3"/>
    </source>
</evidence>
<reference evidence="12" key="1">
    <citation type="journal article" date="2002" name="Science">
        <title>The draft genome of Ciona intestinalis: insights into chordate and vertebrate origins.</title>
        <authorList>
            <person name="Dehal P."/>
            <person name="Satou Y."/>
            <person name="Campbell R.K."/>
            <person name="Chapman J."/>
            <person name="Degnan B."/>
            <person name="De Tomaso A."/>
            <person name="Davidson B."/>
            <person name="Di Gregorio A."/>
            <person name="Gelpke M."/>
            <person name="Goodstein D.M."/>
            <person name="Harafuji N."/>
            <person name="Hastings K.E."/>
            <person name="Ho I."/>
            <person name="Hotta K."/>
            <person name="Huang W."/>
            <person name="Kawashima T."/>
            <person name="Lemaire P."/>
            <person name="Martinez D."/>
            <person name="Meinertzhagen I.A."/>
            <person name="Necula S."/>
            <person name="Nonaka M."/>
            <person name="Putnam N."/>
            <person name="Rash S."/>
            <person name="Saiga H."/>
            <person name="Satake M."/>
            <person name="Terry A."/>
            <person name="Yamada L."/>
            <person name="Wang H.G."/>
            <person name="Awazu S."/>
            <person name="Azumi K."/>
            <person name="Boore J."/>
            <person name="Branno M."/>
            <person name="Chin-Bow S."/>
            <person name="DeSantis R."/>
            <person name="Doyle S."/>
            <person name="Francino P."/>
            <person name="Keys D.N."/>
            <person name="Haga S."/>
            <person name="Hayashi H."/>
            <person name="Hino K."/>
            <person name="Imai K.S."/>
            <person name="Inaba K."/>
            <person name="Kano S."/>
            <person name="Kobayashi K."/>
            <person name="Kobayashi M."/>
            <person name="Lee B.I."/>
            <person name="Makabe K.W."/>
            <person name="Manohar C."/>
            <person name="Matassi G."/>
            <person name="Medina M."/>
            <person name="Mochizuki Y."/>
            <person name="Mount S."/>
            <person name="Morishita T."/>
            <person name="Miura S."/>
            <person name="Nakayama A."/>
            <person name="Nishizaka S."/>
            <person name="Nomoto H."/>
            <person name="Ohta F."/>
            <person name="Oishi K."/>
            <person name="Rigoutsos I."/>
            <person name="Sano M."/>
            <person name="Sasaki A."/>
            <person name="Sasakura Y."/>
            <person name="Shoguchi E."/>
            <person name="Shin-i T."/>
            <person name="Spagnuolo A."/>
            <person name="Stainier D."/>
            <person name="Suzuki M.M."/>
            <person name="Tassy O."/>
            <person name="Takatori N."/>
            <person name="Tokuoka M."/>
            <person name="Yagi K."/>
            <person name="Yoshizaki F."/>
            <person name="Wada S."/>
            <person name="Zhang C."/>
            <person name="Hyatt P.D."/>
            <person name="Larimer F."/>
            <person name="Detter C."/>
            <person name="Doggett N."/>
            <person name="Glavina T."/>
            <person name="Hawkins T."/>
            <person name="Richardson P."/>
            <person name="Lucas S."/>
            <person name="Kohara Y."/>
            <person name="Levine M."/>
            <person name="Satoh N."/>
            <person name="Rokhsar D.S."/>
        </authorList>
    </citation>
    <scope>NUCLEOTIDE SEQUENCE [LARGE SCALE GENOMIC DNA]</scope>
</reference>
<comment type="cofactor">
    <cofactor evidence="7">
        <name>Fe cation</name>
        <dbReference type="ChEBI" id="CHEBI:24875"/>
    </cofactor>
    <text evidence="7">Binds 2 iron ions per subunit.</text>
</comment>
<reference evidence="11" key="2">
    <citation type="submission" date="2025-08" db="UniProtKB">
        <authorList>
            <consortium name="Ensembl"/>
        </authorList>
    </citation>
    <scope>IDENTIFICATION</scope>
</reference>
<dbReference type="InParanoid" id="F6QX49"/>
<dbReference type="AlphaFoldDB" id="F6QX49"/>
<evidence type="ECO:0000256" key="1">
    <source>
        <dbReference type="ARBA" id="ARBA00000032"/>
    </source>
</evidence>
<evidence type="ECO:0000313" key="11">
    <source>
        <dbReference type="Ensembl" id="ENSCINP00000018091.3"/>
    </source>
</evidence>
<organism evidence="11 12">
    <name type="scientific">Ciona intestinalis</name>
    <name type="common">Transparent sea squirt</name>
    <name type="synonym">Ascidia intestinalis</name>
    <dbReference type="NCBI Taxonomy" id="7719"/>
    <lineage>
        <taxon>Eukaryota</taxon>
        <taxon>Metazoa</taxon>
        <taxon>Chordata</taxon>
        <taxon>Tunicata</taxon>
        <taxon>Ascidiacea</taxon>
        <taxon>Phlebobranchia</taxon>
        <taxon>Cionidae</taxon>
        <taxon>Ciona</taxon>
    </lineage>
</organism>
<dbReference type="GeneTree" id="ENSGT00390000016735"/>
<dbReference type="SUPFAM" id="SSF56300">
    <property type="entry name" value="Metallo-dependent phosphatases"/>
    <property type="match status" value="1"/>
</dbReference>
<evidence type="ECO:0000313" key="12">
    <source>
        <dbReference type="Proteomes" id="UP000008144"/>
    </source>
</evidence>
<dbReference type="GO" id="GO:0008199">
    <property type="term" value="F:ferric iron binding"/>
    <property type="evidence" value="ECO:0000318"/>
    <property type="project" value="GO_Central"/>
</dbReference>